<organism evidence="12 13">
    <name type="scientific">Steinernema hermaphroditum</name>
    <dbReference type="NCBI Taxonomy" id="289476"/>
    <lineage>
        <taxon>Eukaryota</taxon>
        <taxon>Metazoa</taxon>
        <taxon>Ecdysozoa</taxon>
        <taxon>Nematoda</taxon>
        <taxon>Chromadorea</taxon>
        <taxon>Rhabditida</taxon>
        <taxon>Tylenchina</taxon>
        <taxon>Panagrolaimomorpha</taxon>
        <taxon>Strongyloidoidea</taxon>
        <taxon>Steinernematidae</taxon>
        <taxon>Steinernema</taxon>
    </lineage>
</organism>
<evidence type="ECO:0000256" key="1">
    <source>
        <dbReference type="ARBA" id="ARBA00004123"/>
    </source>
</evidence>
<evidence type="ECO:0000313" key="13">
    <source>
        <dbReference type="Proteomes" id="UP001175271"/>
    </source>
</evidence>
<evidence type="ECO:0000256" key="5">
    <source>
        <dbReference type="ARBA" id="ARBA00022723"/>
    </source>
</evidence>
<comment type="caution">
    <text evidence="12">The sequence shown here is derived from an EMBL/GenBank/DDBJ whole genome shotgun (WGS) entry which is preliminary data.</text>
</comment>
<keyword evidence="13" id="KW-1185">Reference proteome</keyword>
<dbReference type="SUPFAM" id="SSF90229">
    <property type="entry name" value="CCCH zinc finger"/>
    <property type="match status" value="1"/>
</dbReference>
<name>A0AA39IPD3_9BILA</name>
<dbReference type="InterPro" id="IPR000571">
    <property type="entry name" value="Znf_CCCH"/>
</dbReference>
<feature type="region of interest" description="Disordered" evidence="10">
    <location>
        <begin position="1002"/>
        <end position="1026"/>
    </location>
</feature>
<keyword evidence="4" id="KW-0158">Chromosome</keyword>
<dbReference type="PANTHER" id="PTHR13350:SF1">
    <property type="entry name" value="INTEGRATOR COMPLEX SUBUNIT 8"/>
    <property type="match status" value="1"/>
</dbReference>
<feature type="zinc finger region" description="C3H1-type" evidence="9">
    <location>
        <begin position="1029"/>
        <end position="1057"/>
    </location>
</feature>
<keyword evidence="8" id="KW-0539">Nucleus</keyword>
<dbReference type="Pfam" id="PF25756">
    <property type="entry name" value="TPR_INTS8"/>
    <property type="match status" value="1"/>
</dbReference>
<dbReference type="PROSITE" id="PS50103">
    <property type="entry name" value="ZF_C3H1"/>
    <property type="match status" value="1"/>
</dbReference>
<dbReference type="Gene3D" id="4.10.1000.10">
    <property type="entry name" value="Zinc finger, CCCH-type"/>
    <property type="match status" value="1"/>
</dbReference>
<dbReference type="InterPro" id="IPR038751">
    <property type="entry name" value="INTS8"/>
</dbReference>
<evidence type="ECO:0000256" key="10">
    <source>
        <dbReference type="SAM" id="MobiDB-lite"/>
    </source>
</evidence>
<evidence type="ECO:0000256" key="4">
    <source>
        <dbReference type="ARBA" id="ARBA00022454"/>
    </source>
</evidence>
<comment type="similarity">
    <text evidence="3">Belongs to the Integrator subunit 8 family.</text>
</comment>
<dbReference type="SMART" id="SM00356">
    <property type="entry name" value="ZnF_C3H1"/>
    <property type="match status" value="1"/>
</dbReference>
<feature type="domain" description="C3H1-type" evidence="11">
    <location>
        <begin position="1029"/>
        <end position="1057"/>
    </location>
</feature>
<accession>A0AA39IPD3</accession>
<evidence type="ECO:0000256" key="2">
    <source>
        <dbReference type="ARBA" id="ARBA00004286"/>
    </source>
</evidence>
<dbReference type="GO" id="GO:0032039">
    <property type="term" value="C:integrator complex"/>
    <property type="evidence" value="ECO:0007669"/>
    <property type="project" value="TreeGrafter"/>
</dbReference>
<dbReference type="InterPro" id="IPR036855">
    <property type="entry name" value="Znf_CCCH_sf"/>
</dbReference>
<dbReference type="EMBL" id="JAUCMV010000001">
    <property type="protein sequence ID" value="KAK0428005.1"/>
    <property type="molecule type" value="Genomic_DNA"/>
</dbReference>
<evidence type="ECO:0000256" key="9">
    <source>
        <dbReference type="PROSITE-ProRule" id="PRU00723"/>
    </source>
</evidence>
<dbReference type="GO" id="GO:0005694">
    <property type="term" value="C:chromosome"/>
    <property type="evidence" value="ECO:0007669"/>
    <property type="project" value="UniProtKB-SubCell"/>
</dbReference>
<dbReference type="PANTHER" id="PTHR13350">
    <property type="entry name" value="INTEGRATOR COMPLEX SUBUNIT 8"/>
    <property type="match status" value="1"/>
</dbReference>
<evidence type="ECO:0000256" key="3">
    <source>
        <dbReference type="ARBA" id="ARBA00007147"/>
    </source>
</evidence>
<reference evidence="12" key="1">
    <citation type="submission" date="2023-06" db="EMBL/GenBank/DDBJ databases">
        <title>Genomic analysis of the entomopathogenic nematode Steinernema hermaphroditum.</title>
        <authorList>
            <person name="Schwarz E.M."/>
            <person name="Heppert J.K."/>
            <person name="Baniya A."/>
            <person name="Schwartz H.T."/>
            <person name="Tan C.-H."/>
            <person name="Antoshechkin I."/>
            <person name="Sternberg P.W."/>
            <person name="Goodrich-Blair H."/>
            <person name="Dillman A.R."/>
        </authorList>
    </citation>
    <scope>NUCLEOTIDE SEQUENCE</scope>
    <source>
        <strain evidence="12">PS9179</strain>
        <tissue evidence="12">Whole animal</tissue>
    </source>
</reference>
<gene>
    <name evidence="12" type="ORF">QR680_010538</name>
</gene>
<dbReference type="GO" id="GO:0034472">
    <property type="term" value="P:snRNA 3'-end processing"/>
    <property type="evidence" value="ECO:0007669"/>
    <property type="project" value="InterPro"/>
</dbReference>
<evidence type="ECO:0000313" key="12">
    <source>
        <dbReference type="EMBL" id="KAK0428005.1"/>
    </source>
</evidence>
<dbReference type="AlphaFoldDB" id="A0AA39IPD3"/>
<keyword evidence="5 9" id="KW-0479">Metal-binding</keyword>
<dbReference type="GO" id="GO:0008270">
    <property type="term" value="F:zinc ion binding"/>
    <property type="evidence" value="ECO:0007669"/>
    <property type="project" value="UniProtKB-KW"/>
</dbReference>
<proteinExistence type="inferred from homology"/>
<evidence type="ECO:0000256" key="6">
    <source>
        <dbReference type="ARBA" id="ARBA00022771"/>
    </source>
</evidence>
<comment type="subcellular location">
    <subcellularLocation>
        <location evidence="2">Chromosome</location>
    </subcellularLocation>
    <subcellularLocation>
        <location evidence="1">Nucleus</location>
    </subcellularLocation>
</comment>
<protein>
    <recommendedName>
        <fullName evidence="11">C3H1-type domain-containing protein</fullName>
    </recommendedName>
</protein>
<evidence type="ECO:0000256" key="8">
    <source>
        <dbReference type="ARBA" id="ARBA00023242"/>
    </source>
</evidence>
<dbReference type="InterPro" id="IPR057980">
    <property type="entry name" value="TPR_INTS8"/>
</dbReference>
<sequence>MAGEFDPVESLNFLYMKPVENWLDYYVDKNKFTELVLTGRDDQKELITLLLQQFCEQALNVQREHEILVVKQVDEEDVIYSKKKLARIWMNACACFAALRWDIDVAFEKLNIAEMSGLMHYLLLEAFSEHKEGVHIFEQVVETQDLSNERLFFAWLFVLWVLRVDQQCRFQQPMAKPTVSNPLAQVDNNLVQAERFMEASRELQNYMKRAIALMNRIIAEAQTESRQEILVPEIACILSNMKDILPPVDMLMPDESVPEIIMKPDFSLAHSRVDSKEFVAKSVFEMLRAHMRAGHFKKSTELCHQLIVLQTVNVEGPPAKRVKMDDTFTKEGRIMWVDPDEFRGYCEASGVAPIKPSDQPIALQQPSQETLRAMNPGTSGQSEMLVIDRLAVEGNMGKSDGNLQMQLACENIAASLRNGDPVDMTLVLFLCKNTQAVQVLASILIREAQQRHHRNIKMVLAFIYFLCGISSTFAASIENAKDRPSNVKHRSPIEIKQAFSPAPVPNRNEIAALRRSDFTLWNIFTNFDYDELKQMLENDKNFRIPPRYKMPEMISEAILKASGSNYEFYALYLGKLDQLASMMSLEWESKINKFANNLGQIMQVDKELVNRMVYEAVRMKIDKFNKCIHRMPPVLDAVAIENNASAIAKAGTIDHCPPLQVYITSIVSFFINMSDWDGVLKKICQVRFKAPILDMARVLAKNLSARFTMNTSAAQLATLSEEWWKFMMPTFENKRNEKPSIGFRQMESLLDAIKEPRAISFLVNYLGKLFNHTIMTQQRTDSSGQPVGGLHRLFLEKEDMLPFNPTGNLNMRYVDDALHCVLKNAMLVNPTNAFWLRTYGDFQFAKSCYRDAMVLYLESLISCGDPLFTAFPENVVDDAMWMKMVKCCEHFRYPTLAAMIVQMMADPSAQYPYAYKIIRETQPCHDAGSAYFPLIADPILGEYLTEAYHSMGQKMNCELMAKVICEQALNQNNHMLISRGEMTRRKSRFIRCSAAMQGLTANRRNGHNRGSDRNFRPHPPAGVPRNPSLYKTTMCDFWISGQPCRFAERCWYAHGPQDLRPKMNVPREDASPTFPKVNLSREDPAPAFPKVNLPREDSAPAFPKVNLPRGTENLFDDTEIWNSFALDGMYVGNLVML</sequence>
<dbReference type="Proteomes" id="UP001175271">
    <property type="component" value="Unassembled WGS sequence"/>
</dbReference>
<keyword evidence="7 9" id="KW-0862">Zinc</keyword>
<keyword evidence="6 9" id="KW-0863">Zinc-finger</keyword>
<evidence type="ECO:0000259" key="11">
    <source>
        <dbReference type="PROSITE" id="PS50103"/>
    </source>
</evidence>
<evidence type="ECO:0000256" key="7">
    <source>
        <dbReference type="ARBA" id="ARBA00022833"/>
    </source>
</evidence>